<dbReference type="AlphaFoldDB" id="A0A6P4ZPR2"/>
<evidence type="ECO:0000313" key="2">
    <source>
        <dbReference type="Proteomes" id="UP000515135"/>
    </source>
</evidence>
<dbReference type="KEGG" id="bbel:109475473"/>
<name>A0A6P4ZPR2_BRABE</name>
<organism evidence="2 3">
    <name type="scientific">Branchiostoma belcheri</name>
    <name type="common">Amphioxus</name>
    <dbReference type="NCBI Taxonomy" id="7741"/>
    <lineage>
        <taxon>Eukaryota</taxon>
        <taxon>Metazoa</taxon>
        <taxon>Chordata</taxon>
        <taxon>Cephalochordata</taxon>
        <taxon>Leptocardii</taxon>
        <taxon>Amphioxiformes</taxon>
        <taxon>Branchiostomatidae</taxon>
        <taxon>Branchiostoma</taxon>
    </lineage>
</organism>
<dbReference type="OrthoDB" id="9986631at2759"/>
<protein>
    <submittedName>
        <fullName evidence="3">Uncharacterized protein LOC109475473</fullName>
    </submittedName>
</protein>
<sequence>MKQLFHSAQCMVVLSAILLLYADVTSCRTVLLDLGTGPQHHGIRQTEGDTRYSVDEIRSLIRRKFYDTSRDESEGFELGKRTGDARLSTGLVGTVLDRLNQYYSTARGPNPINSNELLMSGRR</sequence>
<evidence type="ECO:0000313" key="3">
    <source>
        <dbReference type="RefSeq" id="XP_019631651.1"/>
    </source>
</evidence>
<dbReference type="GeneID" id="109475473"/>
<dbReference type="Proteomes" id="UP000515135">
    <property type="component" value="Unplaced"/>
</dbReference>
<gene>
    <name evidence="3" type="primary">LOC109475473</name>
</gene>
<accession>A0A6P4ZPR2</accession>
<feature type="signal peptide" evidence="1">
    <location>
        <begin position="1"/>
        <end position="27"/>
    </location>
</feature>
<keyword evidence="2" id="KW-1185">Reference proteome</keyword>
<proteinExistence type="predicted"/>
<dbReference type="RefSeq" id="XP_019631651.1">
    <property type="nucleotide sequence ID" value="XM_019776092.1"/>
</dbReference>
<feature type="chain" id="PRO_5028259755" evidence="1">
    <location>
        <begin position="28"/>
        <end position="123"/>
    </location>
</feature>
<reference evidence="3" key="1">
    <citation type="submission" date="2025-08" db="UniProtKB">
        <authorList>
            <consortium name="RefSeq"/>
        </authorList>
    </citation>
    <scope>IDENTIFICATION</scope>
    <source>
        <tissue evidence="3">Gonad</tissue>
    </source>
</reference>
<keyword evidence="1" id="KW-0732">Signal</keyword>
<evidence type="ECO:0000256" key="1">
    <source>
        <dbReference type="SAM" id="SignalP"/>
    </source>
</evidence>